<gene>
    <name evidence="2" type="ORF">HJG63_000679</name>
</gene>
<keyword evidence="3" id="KW-1185">Reference proteome</keyword>
<evidence type="ECO:0000313" key="2">
    <source>
        <dbReference type="EMBL" id="KAF6493490.1"/>
    </source>
</evidence>
<dbReference type="SUPFAM" id="SSF48403">
    <property type="entry name" value="Ankyrin repeat"/>
    <property type="match status" value="1"/>
</dbReference>
<dbReference type="AlphaFoldDB" id="A0A7J8JAM5"/>
<dbReference type="Gene3D" id="1.25.40.20">
    <property type="entry name" value="Ankyrin repeat-containing domain"/>
    <property type="match status" value="1"/>
</dbReference>
<sequence length="415" mass="46133">MESGRSSLSHYEVPDGDQLEARGSEPAASEAPGTPESSRLFKRDAPEAPEEQEELQEERQEEQQEEQQEQEQEEQQEEQQEEHESEGPQREPDLKEAYVQLVQGVQEWQDGCVYRGQFGLDMKLGYGEFSWPTGEEGPKLSGTRTRFLSFYKSDSIFFELARARGSQDLRPLPTAASSQESVNPRASLQKPTSPRGSVRGPDEAEQGPDDVPGNVDRCTQCSDETNFESDMSVCSFAFVLSRDILEKSAKNHSMLQGPRFGDPGSDKGTMRQMALSMIESRNRWLTINLLLHRGADPNLCHVPMQALFFAVKAGDVDGVKLLLEKGARTDIQLPPEVGPTGPRARSPAAGGCSWPPCREIGGPAWHAPVPSCCPWLSEHCPRSQEALRRGHRGLTPQTLAPTHSRWQAGLYFLLF</sequence>
<dbReference type="PANTHER" id="PTHR15897:SF2">
    <property type="entry name" value="ANKYRIN REPEAT AND MYND DOMAIN-CONTAINING PROTEIN 1"/>
    <property type="match status" value="1"/>
</dbReference>
<protein>
    <submittedName>
        <fullName evidence="2">Ankyrin repeat and MYND domain containing 1</fullName>
    </submittedName>
</protein>
<reference evidence="2 3" key="1">
    <citation type="journal article" date="2020" name="Nature">
        <title>Six reference-quality genomes reveal evolution of bat adaptations.</title>
        <authorList>
            <person name="Jebb D."/>
            <person name="Huang Z."/>
            <person name="Pippel M."/>
            <person name="Hughes G.M."/>
            <person name="Lavrichenko K."/>
            <person name="Devanna P."/>
            <person name="Winkler S."/>
            <person name="Jermiin L.S."/>
            <person name="Skirmuntt E.C."/>
            <person name="Katzourakis A."/>
            <person name="Burkitt-Gray L."/>
            <person name="Ray D.A."/>
            <person name="Sullivan K.A.M."/>
            <person name="Roscito J.G."/>
            <person name="Kirilenko B.M."/>
            <person name="Davalos L.M."/>
            <person name="Corthals A.P."/>
            <person name="Power M.L."/>
            <person name="Jones G."/>
            <person name="Ransome R.D."/>
            <person name="Dechmann D.K.N."/>
            <person name="Locatelli A.G."/>
            <person name="Puechmaille S.J."/>
            <person name="Fedrigo O."/>
            <person name="Jarvis E.D."/>
            <person name="Hiller M."/>
            <person name="Vernes S.C."/>
            <person name="Myers E.W."/>
            <person name="Teeling E.C."/>
        </authorList>
    </citation>
    <scope>NUCLEOTIDE SEQUENCE [LARGE SCALE GENOMIC DNA]</scope>
    <source>
        <strain evidence="2">MRouAeg1</strain>
        <tissue evidence="2">Muscle</tissue>
    </source>
</reference>
<feature type="compositionally biased region" description="Acidic residues" evidence="1">
    <location>
        <begin position="63"/>
        <end position="84"/>
    </location>
</feature>
<proteinExistence type="predicted"/>
<accession>A0A7J8JAM5</accession>
<dbReference type="InterPro" id="IPR036770">
    <property type="entry name" value="Ankyrin_rpt-contain_sf"/>
</dbReference>
<feature type="compositionally biased region" description="Polar residues" evidence="1">
    <location>
        <begin position="175"/>
        <end position="195"/>
    </location>
</feature>
<dbReference type="EMBL" id="JACASE010000002">
    <property type="protein sequence ID" value="KAF6493490.1"/>
    <property type="molecule type" value="Genomic_DNA"/>
</dbReference>
<evidence type="ECO:0000256" key="1">
    <source>
        <dbReference type="SAM" id="MobiDB-lite"/>
    </source>
</evidence>
<evidence type="ECO:0000313" key="3">
    <source>
        <dbReference type="Proteomes" id="UP000593571"/>
    </source>
</evidence>
<dbReference type="InterPro" id="IPR053064">
    <property type="entry name" value="Ankyrin-MYND_domain-protein"/>
</dbReference>
<dbReference type="Proteomes" id="UP000593571">
    <property type="component" value="Unassembled WGS sequence"/>
</dbReference>
<feature type="region of interest" description="Disordered" evidence="1">
    <location>
        <begin position="169"/>
        <end position="217"/>
    </location>
</feature>
<dbReference type="PANTHER" id="PTHR15897">
    <property type="entry name" value="ANKYRIN REPEAT AND MYND DOMAIN PROTEIN 1"/>
    <property type="match status" value="1"/>
</dbReference>
<feature type="compositionally biased region" description="Basic and acidic residues" evidence="1">
    <location>
        <begin position="85"/>
        <end position="96"/>
    </location>
</feature>
<organism evidence="2 3">
    <name type="scientific">Rousettus aegyptiacus</name>
    <name type="common">Egyptian fruit bat</name>
    <name type="synonym">Pteropus aegyptiacus</name>
    <dbReference type="NCBI Taxonomy" id="9407"/>
    <lineage>
        <taxon>Eukaryota</taxon>
        <taxon>Metazoa</taxon>
        <taxon>Chordata</taxon>
        <taxon>Craniata</taxon>
        <taxon>Vertebrata</taxon>
        <taxon>Euteleostomi</taxon>
        <taxon>Mammalia</taxon>
        <taxon>Eutheria</taxon>
        <taxon>Laurasiatheria</taxon>
        <taxon>Chiroptera</taxon>
        <taxon>Yinpterochiroptera</taxon>
        <taxon>Pteropodoidea</taxon>
        <taxon>Pteropodidae</taxon>
        <taxon>Rousettinae</taxon>
        <taxon>Rousettus</taxon>
    </lineage>
</organism>
<name>A0A7J8JAM5_ROUAE</name>
<feature type="region of interest" description="Disordered" evidence="1">
    <location>
        <begin position="1"/>
        <end position="98"/>
    </location>
</feature>
<comment type="caution">
    <text evidence="2">The sequence shown here is derived from an EMBL/GenBank/DDBJ whole genome shotgun (WGS) entry which is preliminary data.</text>
</comment>
<feature type="compositionally biased region" description="Acidic residues" evidence="1">
    <location>
        <begin position="47"/>
        <end position="56"/>
    </location>
</feature>